<dbReference type="GO" id="GO:0000139">
    <property type="term" value="C:Golgi membrane"/>
    <property type="evidence" value="ECO:0007669"/>
    <property type="project" value="UniProtKB-SubCell"/>
</dbReference>
<dbReference type="GO" id="GO:0006890">
    <property type="term" value="P:retrograde vesicle-mediated transport, Golgi to endoplasmic reticulum"/>
    <property type="evidence" value="ECO:0007669"/>
    <property type="project" value="TreeGrafter"/>
</dbReference>
<evidence type="ECO:0000256" key="2">
    <source>
        <dbReference type="ARBA" id="ARBA00005831"/>
    </source>
</evidence>
<dbReference type="AlphaFoldDB" id="A0A7K7GQY3"/>
<comment type="caution">
    <text evidence="9">The sequence shown here is derived from an EMBL/GenBank/DDBJ whole genome shotgun (WGS) entry which is preliminary data.</text>
</comment>
<dbReference type="GO" id="GO:0017119">
    <property type="term" value="C:Golgi transport complex"/>
    <property type="evidence" value="ECO:0007669"/>
    <property type="project" value="InterPro"/>
</dbReference>
<proteinExistence type="inferred from homology"/>
<evidence type="ECO:0000313" key="10">
    <source>
        <dbReference type="Proteomes" id="UP000529965"/>
    </source>
</evidence>
<protein>
    <recommendedName>
        <fullName evidence="3">Conserved oligomeric Golgi complex subunit 7</fullName>
    </recommendedName>
    <alternativeName>
        <fullName evidence="8">Component of oligomeric Golgi complex 7</fullName>
    </alternativeName>
</protein>
<dbReference type="GO" id="GO:0007030">
    <property type="term" value="P:Golgi organization"/>
    <property type="evidence" value="ECO:0007669"/>
    <property type="project" value="TreeGrafter"/>
</dbReference>
<feature type="non-terminal residue" evidence="9">
    <location>
        <position position="530"/>
    </location>
</feature>
<dbReference type="GO" id="GO:0006886">
    <property type="term" value="P:intracellular protein transport"/>
    <property type="evidence" value="ECO:0007669"/>
    <property type="project" value="InterPro"/>
</dbReference>
<accession>A0A7K7GQY3</accession>
<gene>
    <name evidence="9" type="primary">Cog7</name>
    <name evidence="9" type="ORF">ERIRUB_R02294</name>
</gene>
<organism evidence="9 10">
    <name type="scientific">Erithacus rubecula</name>
    <name type="common">European robin</name>
    <dbReference type="NCBI Taxonomy" id="37610"/>
    <lineage>
        <taxon>Eukaryota</taxon>
        <taxon>Metazoa</taxon>
        <taxon>Chordata</taxon>
        <taxon>Craniata</taxon>
        <taxon>Vertebrata</taxon>
        <taxon>Euteleostomi</taxon>
        <taxon>Archelosauria</taxon>
        <taxon>Archosauria</taxon>
        <taxon>Dinosauria</taxon>
        <taxon>Saurischia</taxon>
        <taxon>Theropoda</taxon>
        <taxon>Coelurosauria</taxon>
        <taxon>Aves</taxon>
        <taxon>Neognathae</taxon>
        <taxon>Neoaves</taxon>
        <taxon>Telluraves</taxon>
        <taxon>Australaves</taxon>
        <taxon>Passeriformes</taxon>
        <taxon>Turdidae</taxon>
        <taxon>Erithacus</taxon>
    </lineage>
</organism>
<keyword evidence="10" id="KW-1185">Reference proteome</keyword>
<evidence type="ECO:0000256" key="3">
    <source>
        <dbReference type="ARBA" id="ARBA00020984"/>
    </source>
</evidence>
<feature type="non-terminal residue" evidence="9">
    <location>
        <position position="1"/>
    </location>
</feature>
<sequence>QVQLVAVWQELCQGEPSLRRQLSALYDTLLGTWHCQLQWAAQVFKNPQEVVTVLLIQTLGALVPSIPVCLSSALERTGQDRLAQLLELHSASVHFARGLEVAMLPSLKEQNLVKVMELVEVVYAPYKPYQLQYGELEEENLLIQISAVPLEHWEVIDCVQELNHSVNKLFVLAAGAVDNCLKLTDGLGVCGLLKALRALFSKYTSDFTSTLQSIRKKCKLDDVQADSPFQEDWTAFQNSVRIISICGELLHRCGDFEQQLASRILSAAGKYLSDSYSPCSFSGFQDTSSAEKKSSIKNPWQEYNYLLKENPSEYASLLETLYTLKVALVPGEPASVTACPWAHCGIHALGIRSSSCTSALQSWSSGGIGETLTDDLPNFSLTPLEYISNIGQYIMSLPLHLEPFVTQEDSALELALHAGKLPYPPEQGRELPELDNVADYWLGSIARATMQTYCEAILQIPQLSAHSTKQLVTDIDYLINVMDALGLQPSRSLQNIVTLLKAKPEEFQRAAKSLPRRMAAAIAAMRGLEG</sequence>
<evidence type="ECO:0000256" key="7">
    <source>
        <dbReference type="ARBA" id="ARBA00023136"/>
    </source>
</evidence>
<dbReference type="PANTHER" id="PTHR21443">
    <property type="entry name" value="CONSERVED OLIGOMERIC GOLGI COMPLEX COMPONENT 7"/>
    <property type="match status" value="1"/>
</dbReference>
<evidence type="ECO:0000256" key="8">
    <source>
        <dbReference type="ARBA" id="ARBA00031345"/>
    </source>
</evidence>
<comment type="subcellular location">
    <subcellularLocation>
        <location evidence="1">Golgi apparatus membrane</location>
        <topology evidence="1">Peripheral membrane protein</topology>
    </subcellularLocation>
</comment>
<keyword evidence="5" id="KW-0653">Protein transport</keyword>
<keyword evidence="6" id="KW-0333">Golgi apparatus</keyword>
<comment type="similarity">
    <text evidence="2">Belongs to the COG7 family.</text>
</comment>
<evidence type="ECO:0000256" key="6">
    <source>
        <dbReference type="ARBA" id="ARBA00023034"/>
    </source>
</evidence>
<name>A0A7K7GQY3_ERIRU</name>
<dbReference type="Pfam" id="PF10191">
    <property type="entry name" value="COG7"/>
    <property type="match status" value="2"/>
</dbReference>
<dbReference type="InterPro" id="IPR019335">
    <property type="entry name" value="COG7"/>
</dbReference>
<evidence type="ECO:0000256" key="4">
    <source>
        <dbReference type="ARBA" id="ARBA00022448"/>
    </source>
</evidence>
<keyword evidence="4" id="KW-0813">Transport</keyword>
<evidence type="ECO:0000256" key="1">
    <source>
        <dbReference type="ARBA" id="ARBA00004395"/>
    </source>
</evidence>
<keyword evidence="7" id="KW-0472">Membrane</keyword>
<dbReference type="EMBL" id="VZSK01001657">
    <property type="protein sequence ID" value="NWY71561.1"/>
    <property type="molecule type" value="Genomic_DNA"/>
</dbReference>
<dbReference type="PANTHER" id="PTHR21443:SF0">
    <property type="entry name" value="CONSERVED OLIGOMERIC GOLGI COMPLEX SUBUNIT 7"/>
    <property type="match status" value="1"/>
</dbReference>
<dbReference type="Proteomes" id="UP000529965">
    <property type="component" value="Unassembled WGS sequence"/>
</dbReference>
<evidence type="ECO:0000313" key="9">
    <source>
        <dbReference type="EMBL" id="NWY71561.1"/>
    </source>
</evidence>
<evidence type="ECO:0000256" key="5">
    <source>
        <dbReference type="ARBA" id="ARBA00022927"/>
    </source>
</evidence>
<reference evidence="9 10" key="1">
    <citation type="submission" date="2019-09" db="EMBL/GenBank/DDBJ databases">
        <title>Bird 10,000 Genomes (B10K) Project - Family phase.</title>
        <authorList>
            <person name="Zhang G."/>
        </authorList>
    </citation>
    <scope>NUCLEOTIDE SEQUENCE [LARGE SCALE GENOMIC DNA]</scope>
    <source>
        <strain evidence="9">OUT-0015</strain>
        <tissue evidence="9">Blood</tissue>
    </source>
</reference>